<dbReference type="CDD" id="cd03784">
    <property type="entry name" value="GT1_Gtf-like"/>
    <property type="match status" value="1"/>
</dbReference>
<keyword evidence="2 5" id="KW-0808">Transferase</keyword>
<dbReference type="InterPro" id="IPR050271">
    <property type="entry name" value="UDP-glycosyltransferase"/>
</dbReference>
<dbReference type="InterPro" id="IPR035595">
    <property type="entry name" value="UDP_glycos_trans_CS"/>
</dbReference>
<sequence length="400" mass="43768">MRIAFSSQPIYSHLVPAVLPLAAEAAEAGHEVVVLTSPALADEVRRAGLRPLELPNALGPAELVERPELAERYGLDFSMMTDFGRRTLTASPDFFARMFAGPPARDFALDAIEALRDWKPDLIVGECSDYGSYYAAEVLGLPNTVLDIAPLGPFDVPELLDQINTRRTELGLDEVSDPMHPFRHRRIGIISESFYPPRARSDSARYYQPPRAPTGQQLDPAIAELPGDRPMVLATLGSNAGRVHGEDRSLLDTIVEVLGELPVTGVVALGRNFSPEDWQGARPDNVHLTSFVQQHLLLPACDAFITHGGFSGTREALGSGVPMVTIPMLAEQPANATRVEELGAGRRLNVEDVTHESLRETVGAVLDDPTYRYRAQRARREFLTLPGFSEIVSELEGFTV</sequence>
<evidence type="ECO:0000313" key="5">
    <source>
        <dbReference type="EMBL" id="MBA8825894.1"/>
    </source>
</evidence>
<feature type="domain" description="Erythromycin biosynthesis protein CIII-like N-terminal" evidence="4">
    <location>
        <begin position="28"/>
        <end position="144"/>
    </location>
</feature>
<evidence type="ECO:0000259" key="3">
    <source>
        <dbReference type="Pfam" id="PF06722"/>
    </source>
</evidence>
<dbReference type="EC" id="2.4.1.-" evidence="5"/>
<dbReference type="AlphaFoldDB" id="A0A839DWK6"/>
<keyword evidence="6" id="KW-1185">Reference proteome</keyword>
<dbReference type="FunFam" id="3.40.50.2000:FF:000072">
    <property type="entry name" value="Glycosyl transferase"/>
    <property type="match status" value="1"/>
</dbReference>
<evidence type="ECO:0000256" key="1">
    <source>
        <dbReference type="ARBA" id="ARBA00022676"/>
    </source>
</evidence>
<reference evidence="5 6" key="1">
    <citation type="submission" date="2020-07" db="EMBL/GenBank/DDBJ databases">
        <title>Sequencing the genomes of 1000 actinobacteria strains.</title>
        <authorList>
            <person name="Klenk H.-P."/>
        </authorList>
    </citation>
    <scope>NUCLEOTIDE SEQUENCE [LARGE SCALE GENOMIC DNA]</scope>
    <source>
        <strain evidence="5 6">DSM 45975</strain>
    </source>
</reference>
<dbReference type="PROSITE" id="PS00375">
    <property type="entry name" value="UDPGT"/>
    <property type="match status" value="1"/>
</dbReference>
<dbReference type="Gene3D" id="3.40.50.2000">
    <property type="entry name" value="Glycogen Phosphorylase B"/>
    <property type="match status" value="2"/>
</dbReference>
<dbReference type="PANTHER" id="PTHR48043">
    <property type="entry name" value="EG:EG0003.4 PROTEIN-RELATED"/>
    <property type="match status" value="1"/>
</dbReference>
<evidence type="ECO:0000259" key="4">
    <source>
        <dbReference type="Pfam" id="PF21036"/>
    </source>
</evidence>
<dbReference type="Pfam" id="PF06722">
    <property type="entry name" value="EryCIII-like_C"/>
    <property type="match status" value="1"/>
</dbReference>
<keyword evidence="1 5" id="KW-0328">Glycosyltransferase</keyword>
<protein>
    <submittedName>
        <fullName evidence="5">N-glycosyltransferase</fullName>
        <ecNumber evidence="5">2.4.1.-</ecNumber>
    </submittedName>
</protein>
<feature type="domain" description="Erythromycin biosynthesis protein CIII-like C-terminal" evidence="3">
    <location>
        <begin position="266"/>
        <end position="396"/>
    </location>
</feature>
<dbReference type="SUPFAM" id="SSF53756">
    <property type="entry name" value="UDP-Glycosyltransferase/glycogen phosphorylase"/>
    <property type="match status" value="1"/>
</dbReference>
<dbReference type="GO" id="GO:0016758">
    <property type="term" value="F:hexosyltransferase activity"/>
    <property type="evidence" value="ECO:0007669"/>
    <property type="project" value="UniProtKB-ARBA"/>
</dbReference>
<dbReference type="PANTHER" id="PTHR48043:SF145">
    <property type="entry name" value="FI06409P-RELATED"/>
    <property type="match status" value="1"/>
</dbReference>
<dbReference type="Pfam" id="PF21036">
    <property type="entry name" value="EryCIII-like_N"/>
    <property type="match status" value="1"/>
</dbReference>
<name>A0A839DWK6_9PSEU</name>
<dbReference type="GO" id="GO:0008194">
    <property type="term" value="F:UDP-glycosyltransferase activity"/>
    <property type="evidence" value="ECO:0007669"/>
    <property type="project" value="InterPro"/>
</dbReference>
<gene>
    <name evidence="5" type="ORF">FHX42_003260</name>
</gene>
<comment type="caution">
    <text evidence="5">The sequence shown here is derived from an EMBL/GenBank/DDBJ whole genome shotgun (WGS) entry which is preliminary data.</text>
</comment>
<evidence type="ECO:0000313" key="6">
    <source>
        <dbReference type="Proteomes" id="UP000569329"/>
    </source>
</evidence>
<organism evidence="5 6">
    <name type="scientific">Halosaccharopolyspora lacisalsi</name>
    <dbReference type="NCBI Taxonomy" id="1000566"/>
    <lineage>
        <taxon>Bacteria</taxon>
        <taxon>Bacillati</taxon>
        <taxon>Actinomycetota</taxon>
        <taxon>Actinomycetes</taxon>
        <taxon>Pseudonocardiales</taxon>
        <taxon>Pseudonocardiaceae</taxon>
        <taxon>Halosaccharopolyspora</taxon>
    </lineage>
</organism>
<evidence type="ECO:0000256" key="2">
    <source>
        <dbReference type="ARBA" id="ARBA00022679"/>
    </source>
</evidence>
<dbReference type="InterPro" id="IPR010610">
    <property type="entry name" value="EryCIII-like_C"/>
</dbReference>
<dbReference type="RefSeq" id="WP_182545139.1">
    <property type="nucleotide sequence ID" value="NZ_JACGWZ010000004.1"/>
</dbReference>
<dbReference type="Proteomes" id="UP000569329">
    <property type="component" value="Unassembled WGS sequence"/>
</dbReference>
<accession>A0A839DWK6</accession>
<dbReference type="InterPro" id="IPR048284">
    <property type="entry name" value="EryCIII-like_N"/>
</dbReference>
<dbReference type="InterPro" id="IPR002213">
    <property type="entry name" value="UDP_glucos_trans"/>
</dbReference>
<dbReference type="EMBL" id="JACGWZ010000004">
    <property type="protein sequence ID" value="MBA8825894.1"/>
    <property type="molecule type" value="Genomic_DNA"/>
</dbReference>
<proteinExistence type="predicted"/>